<evidence type="ECO:0000313" key="14">
    <source>
        <dbReference type="Proteomes" id="UP001558613"/>
    </source>
</evidence>
<keyword evidence="8" id="KW-0325">Glycoprotein</keyword>
<evidence type="ECO:0000256" key="8">
    <source>
        <dbReference type="ARBA" id="ARBA00023180"/>
    </source>
</evidence>
<dbReference type="Gene3D" id="1.10.10.60">
    <property type="entry name" value="Homeodomain-like"/>
    <property type="match status" value="1"/>
</dbReference>
<dbReference type="InterPro" id="IPR001356">
    <property type="entry name" value="HD"/>
</dbReference>
<evidence type="ECO:0000259" key="12">
    <source>
        <dbReference type="PROSITE" id="PS50071"/>
    </source>
</evidence>
<dbReference type="SUPFAM" id="SSF53474">
    <property type="entry name" value="alpha/beta-Hydrolases"/>
    <property type="match status" value="1"/>
</dbReference>
<feature type="domain" description="Homeobox" evidence="12">
    <location>
        <begin position="677"/>
        <end position="740"/>
    </location>
</feature>
<keyword evidence="6 10" id="KW-0238">DNA-binding</keyword>
<keyword evidence="7 10" id="KW-0371">Homeobox</keyword>
<dbReference type="PANTHER" id="PTHR11010">
    <property type="entry name" value="PROTEASE S28 PRO-X CARBOXYPEPTIDASE-RELATED"/>
    <property type="match status" value="1"/>
</dbReference>
<dbReference type="SMART" id="SM00389">
    <property type="entry name" value="HOX"/>
    <property type="match status" value="1"/>
</dbReference>
<accession>A0ABR3M8F7</accession>
<evidence type="ECO:0000256" key="3">
    <source>
        <dbReference type="ARBA" id="ARBA00022670"/>
    </source>
</evidence>
<comment type="caution">
    <text evidence="13">The sequence shown here is derived from an EMBL/GenBank/DDBJ whole genome shotgun (WGS) entry which is preliminary data.</text>
</comment>
<dbReference type="InterPro" id="IPR009057">
    <property type="entry name" value="Homeodomain-like_sf"/>
</dbReference>
<comment type="similarity">
    <text evidence="1">Belongs to the TALE/MEIS homeobox family.</text>
</comment>
<organism evidence="13 14">
    <name type="scientific">Cirrhinus molitorella</name>
    <name type="common">mud carp</name>
    <dbReference type="NCBI Taxonomy" id="172907"/>
    <lineage>
        <taxon>Eukaryota</taxon>
        <taxon>Metazoa</taxon>
        <taxon>Chordata</taxon>
        <taxon>Craniata</taxon>
        <taxon>Vertebrata</taxon>
        <taxon>Euteleostomi</taxon>
        <taxon>Actinopterygii</taxon>
        <taxon>Neopterygii</taxon>
        <taxon>Teleostei</taxon>
        <taxon>Ostariophysi</taxon>
        <taxon>Cypriniformes</taxon>
        <taxon>Cyprinidae</taxon>
        <taxon>Labeoninae</taxon>
        <taxon>Labeonini</taxon>
        <taxon>Cirrhinus</taxon>
    </lineage>
</organism>
<name>A0ABR3M8F7_9TELE</name>
<comment type="similarity">
    <text evidence="2">Belongs to the peptidase S28 family.</text>
</comment>
<evidence type="ECO:0000256" key="11">
    <source>
        <dbReference type="SAM" id="MobiDB-lite"/>
    </source>
</evidence>
<dbReference type="Gene3D" id="3.40.50.1820">
    <property type="entry name" value="alpha/beta hydrolase"/>
    <property type="match status" value="1"/>
</dbReference>
<feature type="compositionally biased region" description="Polar residues" evidence="11">
    <location>
        <begin position="631"/>
        <end position="650"/>
    </location>
</feature>
<evidence type="ECO:0000256" key="5">
    <source>
        <dbReference type="ARBA" id="ARBA00022801"/>
    </source>
</evidence>
<evidence type="ECO:0000256" key="2">
    <source>
        <dbReference type="ARBA" id="ARBA00011079"/>
    </source>
</evidence>
<evidence type="ECO:0000256" key="7">
    <source>
        <dbReference type="ARBA" id="ARBA00023155"/>
    </source>
</evidence>
<evidence type="ECO:0000256" key="9">
    <source>
        <dbReference type="ARBA" id="ARBA00023242"/>
    </source>
</evidence>
<evidence type="ECO:0000256" key="1">
    <source>
        <dbReference type="ARBA" id="ARBA00009661"/>
    </source>
</evidence>
<dbReference type="Pfam" id="PF16493">
    <property type="entry name" value="Meis_PKNOX_N"/>
    <property type="match status" value="1"/>
</dbReference>
<dbReference type="InterPro" id="IPR008422">
    <property type="entry name" value="KN_HD"/>
</dbReference>
<evidence type="ECO:0000313" key="13">
    <source>
        <dbReference type="EMBL" id="KAL1259998.1"/>
    </source>
</evidence>
<dbReference type="Gene3D" id="1.20.120.980">
    <property type="entry name" value="Serine carboxypeptidase S28, SKS domain"/>
    <property type="match status" value="1"/>
</dbReference>
<comment type="subcellular location">
    <subcellularLocation>
        <location evidence="10">Nucleus</location>
    </subcellularLocation>
</comment>
<keyword evidence="5" id="KW-0378">Hydrolase</keyword>
<keyword evidence="3" id="KW-0645">Protease</keyword>
<dbReference type="SUPFAM" id="SSF46689">
    <property type="entry name" value="Homeodomain-like"/>
    <property type="match status" value="1"/>
</dbReference>
<dbReference type="InterPro" id="IPR008758">
    <property type="entry name" value="Peptidase_S28"/>
</dbReference>
<keyword evidence="14" id="KW-1185">Reference proteome</keyword>
<feature type="region of interest" description="Disordered" evidence="11">
    <location>
        <begin position="618"/>
        <end position="685"/>
    </location>
</feature>
<proteinExistence type="inferred from homology"/>
<dbReference type="EMBL" id="JAYMGO010000015">
    <property type="protein sequence ID" value="KAL1259998.1"/>
    <property type="molecule type" value="Genomic_DNA"/>
</dbReference>
<dbReference type="CDD" id="cd00086">
    <property type="entry name" value="homeodomain"/>
    <property type="match status" value="1"/>
</dbReference>
<feature type="DNA-binding region" description="Homeobox" evidence="10">
    <location>
        <begin position="679"/>
        <end position="741"/>
    </location>
</feature>
<dbReference type="InterPro" id="IPR042269">
    <property type="entry name" value="Ser_carbopepase_S28_SKS"/>
</dbReference>
<keyword evidence="9 10" id="KW-0539">Nucleus</keyword>
<evidence type="ECO:0000256" key="10">
    <source>
        <dbReference type="PROSITE-ProRule" id="PRU00108"/>
    </source>
</evidence>
<evidence type="ECO:0000256" key="4">
    <source>
        <dbReference type="ARBA" id="ARBA00022729"/>
    </source>
</evidence>
<dbReference type="InterPro" id="IPR029058">
    <property type="entry name" value="AB_hydrolase_fold"/>
</dbReference>
<dbReference type="PROSITE" id="PS50071">
    <property type="entry name" value="HOMEOBOX_2"/>
    <property type="match status" value="1"/>
</dbReference>
<keyword evidence="4" id="KW-0732">Signal</keyword>
<gene>
    <name evidence="13" type="ORF">QQF64_007825</name>
</gene>
<dbReference type="PANTHER" id="PTHR11010:SF11">
    <property type="entry name" value="THYMUS-SPECIFIC SERINE PROTEASE"/>
    <property type="match status" value="1"/>
</dbReference>
<dbReference type="InterPro" id="IPR032453">
    <property type="entry name" value="PKNOX/Meis_N"/>
</dbReference>
<dbReference type="Pfam" id="PF05920">
    <property type="entry name" value="Homeobox_KN"/>
    <property type="match status" value="1"/>
</dbReference>
<reference evidence="13 14" key="1">
    <citation type="submission" date="2023-09" db="EMBL/GenBank/DDBJ databases">
        <authorList>
            <person name="Wang M."/>
        </authorList>
    </citation>
    <scope>NUCLEOTIDE SEQUENCE [LARGE SCALE GENOMIC DNA]</scope>
    <source>
        <strain evidence="13">GT-2023</strain>
        <tissue evidence="13">Liver</tissue>
    </source>
</reference>
<evidence type="ECO:0000256" key="6">
    <source>
        <dbReference type="ARBA" id="ARBA00023125"/>
    </source>
</evidence>
<protein>
    <recommendedName>
        <fullName evidence="12">Homeobox domain-containing protein</fullName>
    </recommendedName>
</protein>
<dbReference type="Proteomes" id="UP001558613">
    <property type="component" value="Unassembled WGS sequence"/>
</dbReference>
<sequence>MIHQPLNHFDRKNDKTFPQNFFVNDVYWQRSDGPVFLYIGGEGPLSKFSVLLGHHVDMAERHGALLVALEHRFYGKSINPNGLETENLRDLSSQQALADLAAFHHYISQRFSLSYKNTWISFGGSYAGALSAWLRGKFPHLIYGAVASSAPVQAQLDFSSYNRVVGHSLMNEAVGGSKKCVAEVKGVFAAVEAALLMGNEVEVGKDFGCCETPFKPEDKAELLQSLADIFMGTVQYNEEGVAFSIAELCDIMTNKSEQNGQKEEAYDRLVKLAAMYRAREKVPCLDVSHEKLVFELSNTTATSSYRQWFYQTCTEFGFFQTCEDTSCLFSHMLTIQSQTELCSRVFDIPQDHLLVHTDFTNQYYGGNRPQTSRVLYVNGNIDPWTELSVVWNDTMVDNDRIILIDGTAHCMDMNSDKSMDKPALHQARKYEELVQYPGSDAMPVGDYRDAMRSFPPPHYGHTVPDSLKHHRDQIYGHPLFPLLALVFEKCELATCSPRDSTSMSNSAHLPGMTSHSDVCSSESFNDDIAVFAKQIRSEKPIFSSNPELDNLMIQAIQVLRFHLLELEKVHDLCDNFCHRYITCLKGKMPTDLVLEDREGGSKSDMEDFTGSCTNLSEQNQSWLRDPDDCVSTPSGTPSASCGLTSHSAENCSDAGDGLDGSVASPSTGEEDETDRERRNNKKRGIFPKVATNIMRAWLFQHLSHPYPSEEQKKQLSQDTGLTILQVNNWFINARRRIVQPMIDQSNRSGQSAPYSPEGAALGGYGLDAQSHLGLRTAGLQGMPSLPTDYPGALLPQPGYSHAGPSLHPYPGPHTAMLLHPPPHSHPAEPLIGQGLDIHAH</sequence>
<dbReference type="Pfam" id="PF05577">
    <property type="entry name" value="Peptidase_S28"/>
    <property type="match status" value="1"/>
</dbReference>